<feature type="domain" description="ABC transporter" evidence="6">
    <location>
        <begin position="4"/>
        <end position="239"/>
    </location>
</feature>
<dbReference type="CDD" id="cd03214">
    <property type="entry name" value="ABC_Iron-Siderophores_B12_Hemin"/>
    <property type="match status" value="1"/>
</dbReference>
<dbReference type="SUPFAM" id="SSF52540">
    <property type="entry name" value="P-loop containing nucleoside triphosphate hydrolases"/>
    <property type="match status" value="1"/>
</dbReference>
<dbReference type="InterPro" id="IPR027417">
    <property type="entry name" value="P-loop_NTPase"/>
</dbReference>
<reference evidence="7 8" key="1">
    <citation type="submission" date="2020-01" db="EMBL/GenBank/DDBJ databases">
        <title>Whole genome and functional gene identification of agarase of Vibrio HN897.</title>
        <authorList>
            <person name="Liu Y."/>
            <person name="Zhao Z."/>
        </authorList>
    </citation>
    <scope>NUCLEOTIDE SEQUENCE [LARGE SCALE GENOMIC DNA]</scope>
    <source>
        <strain evidence="7 8">HN897</strain>
    </source>
</reference>
<keyword evidence="1" id="KW-0813">Transport</keyword>
<keyword evidence="2" id="KW-0547">Nucleotide-binding</keyword>
<dbReference type="InterPro" id="IPR003593">
    <property type="entry name" value="AAA+_ATPase"/>
</dbReference>
<keyword evidence="3 7" id="KW-0067">ATP-binding</keyword>
<evidence type="ECO:0000256" key="4">
    <source>
        <dbReference type="ARBA" id="ARBA00022967"/>
    </source>
</evidence>
<dbReference type="RefSeq" id="WP_164648594.1">
    <property type="nucleotide sequence ID" value="NZ_CP047475.1"/>
</dbReference>
<comment type="function">
    <text evidence="5">Part of the ABC transporter complex HmuTUV involved in hemin import. Responsible for energy coupling to the transport system.</text>
</comment>
<protein>
    <submittedName>
        <fullName evidence="7">Heme ABC transporter ATP-binding protein</fullName>
    </submittedName>
</protein>
<evidence type="ECO:0000313" key="7">
    <source>
        <dbReference type="EMBL" id="QIA63699.1"/>
    </source>
</evidence>
<organism evidence="7 8">
    <name type="scientific">Vibrio astriarenae</name>
    <dbReference type="NCBI Taxonomy" id="1481923"/>
    <lineage>
        <taxon>Bacteria</taxon>
        <taxon>Pseudomonadati</taxon>
        <taxon>Pseudomonadota</taxon>
        <taxon>Gammaproteobacteria</taxon>
        <taxon>Vibrionales</taxon>
        <taxon>Vibrionaceae</taxon>
        <taxon>Vibrio</taxon>
    </lineage>
</organism>
<dbReference type="SMART" id="SM00382">
    <property type="entry name" value="AAA"/>
    <property type="match status" value="1"/>
</dbReference>
<proteinExistence type="predicted"/>
<dbReference type="PROSITE" id="PS50893">
    <property type="entry name" value="ABC_TRANSPORTER_2"/>
    <property type="match status" value="1"/>
</dbReference>
<evidence type="ECO:0000256" key="1">
    <source>
        <dbReference type="ARBA" id="ARBA00022448"/>
    </source>
</evidence>
<evidence type="ECO:0000256" key="5">
    <source>
        <dbReference type="ARBA" id="ARBA00037066"/>
    </source>
</evidence>
<dbReference type="KEGG" id="vas:GT360_09295"/>
<dbReference type="AlphaFoldDB" id="A0A7Z2T3H3"/>
<dbReference type="PANTHER" id="PTHR42794:SF1">
    <property type="entry name" value="HEMIN IMPORT ATP-BINDING PROTEIN HMUV"/>
    <property type="match status" value="1"/>
</dbReference>
<keyword evidence="8" id="KW-1185">Reference proteome</keyword>
<evidence type="ECO:0000259" key="6">
    <source>
        <dbReference type="PROSITE" id="PS50893"/>
    </source>
</evidence>
<keyword evidence="4" id="KW-1278">Translocase</keyword>
<evidence type="ECO:0000313" key="8">
    <source>
        <dbReference type="Proteomes" id="UP000464262"/>
    </source>
</evidence>
<dbReference type="EMBL" id="CP047475">
    <property type="protein sequence ID" value="QIA63699.1"/>
    <property type="molecule type" value="Genomic_DNA"/>
</dbReference>
<evidence type="ECO:0000256" key="2">
    <source>
        <dbReference type="ARBA" id="ARBA00022741"/>
    </source>
</evidence>
<dbReference type="InterPro" id="IPR003439">
    <property type="entry name" value="ABC_transporter-like_ATP-bd"/>
</dbReference>
<dbReference type="Pfam" id="PF00005">
    <property type="entry name" value="ABC_tran"/>
    <property type="match status" value="1"/>
</dbReference>
<dbReference type="PANTHER" id="PTHR42794">
    <property type="entry name" value="HEMIN IMPORT ATP-BINDING PROTEIN HMUV"/>
    <property type="match status" value="1"/>
</dbReference>
<sequence>MSAIDFSGLSLTLGNKTILKQASASIKAGEFTILLGPNGTGKSSLLKLISREWKTKGDVSYFGRALNEWNPAHLAKHLGILPQHSNLTFAFTAKEVVELGGLNLHSCQKGIEKIAHQNMEQTDVIHLADRQFPSLSGGEKQRVHLARVLTQLSQCQDKCALLLDEPTSALDLGHQHKTLQLAKRMADKGAAVVAVIHDLNLAAQYGDRLIVLNRGEIAADGTPEQVLTPDLIQSVYQWSVDVITHPTGHYPVVIS</sequence>
<dbReference type="GO" id="GO:0005524">
    <property type="term" value="F:ATP binding"/>
    <property type="evidence" value="ECO:0007669"/>
    <property type="project" value="UniProtKB-KW"/>
</dbReference>
<evidence type="ECO:0000256" key="3">
    <source>
        <dbReference type="ARBA" id="ARBA00022840"/>
    </source>
</evidence>
<dbReference type="GO" id="GO:0016887">
    <property type="term" value="F:ATP hydrolysis activity"/>
    <property type="evidence" value="ECO:0007669"/>
    <property type="project" value="InterPro"/>
</dbReference>
<dbReference type="Gene3D" id="3.40.50.300">
    <property type="entry name" value="P-loop containing nucleotide triphosphate hydrolases"/>
    <property type="match status" value="1"/>
</dbReference>
<name>A0A7Z2T3H3_9VIBR</name>
<dbReference type="NCBIfam" id="NF010068">
    <property type="entry name" value="PRK13548.1"/>
    <property type="match status" value="1"/>
</dbReference>
<accession>A0A7Z2T3H3</accession>
<dbReference type="Proteomes" id="UP000464262">
    <property type="component" value="Chromosome 1"/>
</dbReference>
<gene>
    <name evidence="7" type="ORF">GT360_09295</name>
</gene>